<dbReference type="InterPro" id="IPR006664">
    <property type="entry name" value="OMP_bac"/>
</dbReference>
<organism evidence="6 7">
    <name type="scientific">Robiginitalea myxolifaciens</name>
    <dbReference type="NCBI Taxonomy" id="400055"/>
    <lineage>
        <taxon>Bacteria</taxon>
        <taxon>Pseudomonadati</taxon>
        <taxon>Bacteroidota</taxon>
        <taxon>Flavobacteriia</taxon>
        <taxon>Flavobacteriales</taxon>
        <taxon>Flavobacteriaceae</taxon>
        <taxon>Robiginitalea</taxon>
    </lineage>
</organism>
<dbReference type="PRINTS" id="PR01021">
    <property type="entry name" value="OMPADOMAIN"/>
</dbReference>
<dbReference type="Gene3D" id="2.60.120.260">
    <property type="entry name" value="Galactose-binding domain-like"/>
    <property type="match status" value="1"/>
</dbReference>
<dbReference type="OrthoDB" id="9782229at2"/>
<gene>
    <name evidence="6" type="ORF">SAMN04490243_2656</name>
</gene>
<evidence type="ECO:0000256" key="3">
    <source>
        <dbReference type="ARBA" id="ARBA00023237"/>
    </source>
</evidence>
<dbReference type="Pfam" id="PF00691">
    <property type="entry name" value="OmpA"/>
    <property type="match status" value="1"/>
</dbReference>
<keyword evidence="3" id="KW-0998">Cell outer membrane</keyword>
<accession>A0A1I6HF03</accession>
<protein>
    <submittedName>
        <fullName evidence="6">Outer membrane protein OmpA</fullName>
    </submittedName>
</protein>
<sequence>MSRTLYFPLLVALLIPFLAGAQNLIPNPGFEHYRRCPQTLGNFEEDLYYWTCPTRGSTDFFHQCSPEMGAPENFNGEQEPAEGKAYAGFYAYAPSEYREYVQVRLYNALKAGKTYRFSAALSLAERSDYSLAQLGLLFSNHPLREGTRKVLSSRRRMAHSGYRYTYIDLPTHKDLTAARHWVRLETTFKAQGGEAVLILGNFESDQRTRKTRRKGSNKGAYYYLDDLSLVALDSLGVPEALPKFSLDSLQTLPTVVFEFDSHKLSTIGKERLNALGQFLRSDHEYSLELRGHTDNVGEAPYNQFLSERRCHSVTAYLEQLGIARDRISYRGYGASRPVSSNRDSLGRRQNRRVEFIIHSVRDSLRPDGQN</sequence>
<keyword evidence="7" id="KW-1185">Reference proteome</keyword>
<dbReference type="GO" id="GO:0009279">
    <property type="term" value="C:cell outer membrane"/>
    <property type="evidence" value="ECO:0007669"/>
    <property type="project" value="UniProtKB-SubCell"/>
</dbReference>
<dbReference type="InterPro" id="IPR006665">
    <property type="entry name" value="OmpA-like"/>
</dbReference>
<dbReference type="InterPro" id="IPR050330">
    <property type="entry name" value="Bact_OuterMem_StrucFunc"/>
</dbReference>
<evidence type="ECO:0000313" key="6">
    <source>
        <dbReference type="EMBL" id="SFR52958.1"/>
    </source>
</evidence>
<dbReference type="RefSeq" id="WP_092983042.1">
    <property type="nucleotide sequence ID" value="NZ_FOYQ01000002.1"/>
</dbReference>
<dbReference type="PANTHER" id="PTHR30329:SF21">
    <property type="entry name" value="LIPOPROTEIN YIAD-RELATED"/>
    <property type="match status" value="1"/>
</dbReference>
<dbReference type="EMBL" id="FOYQ01000002">
    <property type="protein sequence ID" value="SFR52958.1"/>
    <property type="molecule type" value="Genomic_DNA"/>
</dbReference>
<comment type="subcellular location">
    <subcellularLocation>
        <location evidence="1">Cell outer membrane</location>
    </subcellularLocation>
</comment>
<name>A0A1I6HF03_9FLAO</name>
<dbReference type="SUPFAM" id="SSF103088">
    <property type="entry name" value="OmpA-like"/>
    <property type="match status" value="1"/>
</dbReference>
<dbReference type="PROSITE" id="PS51123">
    <property type="entry name" value="OMPA_2"/>
    <property type="match status" value="1"/>
</dbReference>
<reference evidence="6 7" key="1">
    <citation type="submission" date="2016-10" db="EMBL/GenBank/DDBJ databases">
        <authorList>
            <person name="de Groot N.N."/>
        </authorList>
    </citation>
    <scope>NUCLEOTIDE SEQUENCE [LARGE SCALE GENOMIC DNA]</scope>
    <source>
        <strain evidence="6 7">DSM 21019</strain>
    </source>
</reference>
<feature type="domain" description="OmpA-like" evidence="5">
    <location>
        <begin position="244"/>
        <end position="361"/>
    </location>
</feature>
<evidence type="ECO:0000259" key="5">
    <source>
        <dbReference type="PROSITE" id="PS51123"/>
    </source>
</evidence>
<evidence type="ECO:0000256" key="2">
    <source>
        <dbReference type="ARBA" id="ARBA00023136"/>
    </source>
</evidence>
<dbReference type="PRINTS" id="PR01023">
    <property type="entry name" value="NAFLGMOTY"/>
</dbReference>
<dbReference type="InterPro" id="IPR036737">
    <property type="entry name" value="OmpA-like_sf"/>
</dbReference>
<dbReference type="Gene3D" id="3.30.1330.60">
    <property type="entry name" value="OmpA-like domain"/>
    <property type="match status" value="1"/>
</dbReference>
<dbReference type="Proteomes" id="UP000199534">
    <property type="component" value="Unassembled WGS sequence"/>
</dbReference>
<keyword evidence="2 4" id="KW-0472">Membrane</keyword>
<dbReference type="PANTHER" id="PTHR30329">
    <property type="entry name" value="STATOR ELEMENT OF FLAGELLAR MOTOR COMPLEX"/>
    <property type="match status" value="1"/>
</dbReference>
<evidence type="ECO:0000313" key="7">
    <source>
        <dbReference type="Proteomes" id="UP000199534"/>
    </source>
</evidence>
<evidence type="ECO:0000256" key="4">
    <source>
        <dbReference type="PROSITE-ProRule" id="PRU00473"/>
    </source>
</evidence>
<proteinExistence type="predicted"/>
<dbReference type="STRING" id="400055.SAMN04490243_2656"/>
<dbReference type="CDD" id="cd07185">
    <property type="entry name" value="OmpA_C-like"/>
    <property type="match status" value="1"/>
</dbReference>
<evidence type="ECO:0000256" key="1">
    <source>
        <dbReference type="ARBA" id="ARBA00004442"/>
    </source>
</evidence>
<dbReference type="AlphaFoldDB" id="A0A1I6HF03"/>